<evidence type="ECO:0000313" key="1">
    <source>
        <dbReference type="EMBL" id="OXA62073.1"/>
    </source>
</evidence>
<sequence length="185" mass="20730">MQSIPKMGQDLMLKSQEGVQITTTMTQDTQTDFRNDYFRHFPQGIPVPLHGVRIKFYTAADVVKKVTRCSCGDPSRGRKGSETLLSHPPDFDLKVSFLPRASVTIKMLIIRELSEWSDPLSSSLSYVCLSIKRDGGCDVDLARLTSVSEWCRILNILCQPSHPVVQYDVVSNSMVSPYLLMCQVG</sequence>
<dbReference type="EMBL" id="LNIX01000001">
    <property type="protein sequence ID" value="OXA62073.1"/>
    <property type="molecule type" value="Genomic_DNA"/>
</dbReference>
<protein>
    <submittedName>
        <fullName evidence="1">Uncharacterized protein</fullName>
    </submittedName>
</protein>
<dbReference type="Proteomes" id="UP000198287">
    <property type="component" value="Unassembled WGS sequence"/>
</dbReference>
<accession>A0A226EWT6</accession>
<gene>
    <name evidence="1" type="ORF">Fcan01_03638</name>
</gene>
<dbReference type="AlphaFoldDB" id="A0A226EWT6"/>
<keyword evidence="2" id="KW-1185">Reference proteome</keyword>
<dbReference type="OrthoDB" id="424794at2759"/>
<organism evidence="1 2">
    <name type="scientific">Folsomia candida</name>
    <name type="common">Springtail</name>
    <dbReference type="NCBI Taxonomy" id="158441"/>
    <lineage>
        <taxon>Eukaryota</taxon>
        <taxon>Metazoa</taxon>
        <taxon>Ecdysozoa</taxon>
        <taxon>Arthropoda</taxon>
        <taxon>Hexapoda</taxon>
        <taxon>Collembola</taxon>
        <taxon>Entomobryomorpha</taxon>
        <taxon>Isotomoidea</taxon>
        <taxon>Isotomidae</taxon>
        <taxon>Proisotominae</taxon>
        <taxon>Folsomia</taxon>
    </lineage>
</organism>
<name>A0A226EWT6_FOLCA</name>
<reference evidence="1 2" key="1">
    <citation type="submission" date="2015-12" db="EMBL/GenBank/DDBJ databases">
        <title>The genome of Folsomia candida.</title>
        <authorList>
            <person name="Faddeeva A."/>
            <person name="Derks M.F."/>
            <person name="Anvar Y."/>
            <person name="Smit S."/>
            <person name="Van Straalen N."/>
            <person name="Roelofs D."/>
        </authorList>
    </citation>
    <scope>NUCLEOTIDE SEQUENCE [LARGE SCALE GENOMIC DNA]</scope>
    <source>
        <strain evidence="1 2">VU population</strain>
        <tissue evidence="1">Whole body</tissue>
    </source>
</reference>
<evidence type="ECO:0000313" key="2">
    <source>
        <dbReference type="Proteomes" id="UP000198287"/>
    </source>
</evidence>
<proteinExistence type="predicted"/>
<comment type="caution">
    <text evidence="1">The sequence shown here is derived from an EMBL/GenBank/DDBJ whole genome shotgun (WGS) entry which is preliminary data.</text>
</comment>